<dbReference type="GO" id="GO:0016810">
    <property type="term" value="F:hydrolase activity, acting on carbon-nitrogen (but not peptide) bonds"/>
    <property type="evidence" value="ECO:0007669"/>
    <property type="project" value="InterPro"/>
</dbReference>
<dbReference type="InterPro" id="IPR051398">
    <property type="entry name" value="Polysacch_Deacetylase"/>
</dbReference>
<dbReference type="RefSeq" id="WP_091745861.1">
    <property type="nucleotide sequence ID" value="NZ_FODY01000008.1"/>
</dbReference>
<dbReference type="Proteomes" id="UP000198847">
    <property type="component" value="Unassembled WGS sequence"/>
</dbReference>
<organism evidence="3 4">
    <name type="scientific">Propionispora vibrioides</name>
    <dbReference type="NCBI Taxonomy" id="112903"/>
    <lineage>
        <taxon>Bacteria</taxon>
        <taxon>Bacillati</taxon>
        <taxon>Bacillota</taxon>
        <taxon>Negativicutes</taxon>
        <taxon>Selenomonadales</taxon>
        <taxon>Sporomusaceae</taxon>
        <taxon>Propionispora</taxon>
    </lineage>
</organism>
<dbReference type="InterPro" id="IPR011330">
    <property type="entry name" value="Glyco_hydro/deAcase_b/a-brl"/>
</dbReference>
<evidence type="ECO:0000256" key="1">
    <source>
        <dbReference type="ARBA" id="ARBA00022729"/>
    </source>
</evidence>
<dbReference type="InterPro" id="IPR002509">
    <property type="entry name" value="NODB_dom"/>
</dbReference>
<keyword evidence="4" id="KW-1185">Reference proteome</keyword>
<evidence type="ECO:0000313" key="3">
    <source>
        <dbReference type="EMBL" id="SEP00368.1"/>
    </source>
</evidence>
<feature type="domain" description="NodB homology" evidence="2">
    <location>
        <begin position="90"/>
        <end position="258"/>
    </location>
</feature>
<dbReference type="PANTHER" id="PTHR34216:SF7">
    <property type="entry name" value="POLY-BETA-1,6-N-ACETYL-D-GLUCOSAMINE N-DEACETYLASE"/>
    <property type="match status" value="1"/>
</dbReference>
<evidence type="ECO:0000259" key="2">
    <source>
        <dbReference type="PROSITE" id="PS51677"/>
    </source>
</evidence>
<gene>
    <name evidence="3" type="ORF">SAMN04490178_108113</name>
</gene>
<dbReference type="STRING" id="112903.SAMN04490178_108113"/>
<dbReference type="Gene3D" id="3.20.20.370">
    <property type="entry name" value="Glycoside hydrolase/deacetylase"/>
    <property type="match status" value="1"/>
</dbReference>
<dbReference type="Pfam" id="PF01522">
    <property type="entry name" value="Polysacc_deac_1"/>
    <property type="match status" value="1"/>
</dbReference>
<keyword evidence="1" id="KW-0732">Signal</keyword>
<dbReference type="OrthoDB" id="9778320at2"/>
<dbReference type="EMBL" id="FODY01000008">
    <property type="protein sequence ID" value="SEP00368.1"/>
    <property type="molecule type" value="Genomic_DNA"/>
</dbReference>
<protein>
    <submittedName>
        <fullName evidence="3">Peptidoglycan/xylan/chitin deacetylase, PgdA/CDA1 family</fullName>
    </submittedName>
</protein>
<proteinExistence type="predicted"/>
<dbReference type="PROSITE" id="PS51677">
    <property type="entry name" value="NODB"/>
    <property type="match status" value="1"/>
</dbReference>
<name>A0A1H8UCK7_9FIRM</name>
<accession>A0A1H8UCK7</accession>
<evidence type="ECO:0000313" key="4">
    <source>
        <dbReference type="Proteomes" id="UP000198847"/>
    </source>
</evidence>
<dbReference type="PANTHER" id="PTHR34216">
    <property type="match status" value="1"/>
</dbReference>
<dbReference type="AlphaFoldDB" id="A0A1H8UCK7"/>
<dbReference type="SUPFAM" id="SSF88713">
    <property type="entry name" value="Glycoside hydrolase/deacetylase"/>
    <property type="match status" value="1"/>
</dbReference>
<dbReference type="CDD" id="cd10918">
    <property type="entry name" value="CE4_NodB_like_5s_6s"/>
    <property type="match status" value="1"/>
</dbReference>
<reference evidence="3 4" key="1">
    <citation type="submission" date="2016-10" db="EMBL/GenBank/DDBJ databases">
        <authorList>
            <person name="de Groot N.N."/>
        </authorList>
    </citation>
    <scope>NUCLEOTIDE SEQUENCE [LARGE SCALE GENOMIC DNA]</scope>
    <source>
        <strain evidence="3 4">DSM 13305</strain>
    </source>
</reference>
<sequence>MLSRRQFLKLGFGAMGTVAGLSFLWEYEGLNHSIPVLLYHRIGQEDNPYTITAEHFESNVKALSQEGYTTLSLNQVQQIIQHKAVVLPEKPLIITFDDGYLDNYLYAFPLLQKYSMVASFYIITGIIGQADRLTISQIREMQAAGMDFGSHTVTHRLLGTLSIDEVKIELAESKVTLEQIIGSKVDFVAYPGGSYSSDTLQIAQEAGYMAGWSTRLGVETFKHPFTLKRIPIFHHDQTHSLSYILLKKGFIPGLLFNL</sequence>
<dbReference type="GO" id="GO:0005975">
    <property type="term" value="P:carbohydrate metabolic process"/>
    <property type="evidence" value="ECO:0007669"/>
    <property type="project" value="InterPro"/>
</dbReference>